<protein>
    <submittedName>
        <fullName evidence="2">Uncharacterized protein</fullName>
    </submittedName>
</protein>
<reference evidence="2 3" key="1">
    <citation type="journal article" date="2018" name="Front. Plant Sci.">
        <title>Red Clover (Trifolium pratense) and Zigzag Clover (T. medium) - A Picture of Genomic Similarities and Differences.</title>
        <authorList>
            <person name="Dluhosova J."/>
            <person name="Istvanek J."/>
            <person name="Nedelnik J."/>
            <person name="Repkova J."/>
        </authorList>
    </citation>
    <scope>NUCLEOTIDE SEQUENCE [LARGE SCALE GENOMIC DNA]</scope>
    <source>
        <strain evidence="3">cv. 10/8</strain>
        <tissue evidence="2">Leaf</tissue>
    </source>
</reference>
<sequence>VVTLGGVRGGGDGGFKMGGE</sequence>
<comment type="caution">
    <text evidence="2">The sequence shown here is derived from an EMBL/GenBank/DDBJ whole genome shotgun (WGS) entry which is preliminary data.</text>
</comment>
<proteinExistence type="predicted"/>
<feature type="non-terminal residue" evidence="2">
    <location>
        <position position="1"/>
    </location>
</feature>
<name>A0A392U4X7_9FABA</name>
<evidence type="ECO:0000313" key="2">
    <source>
        <dbReference type="EMBL" id="MCI67590.1"/>
    </source>
</evidence>
<keyword evidence="3" id="KW-1185">Reference proteome</keyword>
<accession>A0A392U4X7</accession>
<organism evidence="2 3">
    <name type="scientific">Trifolium medium</name>
    <dbReference type="NCBI Taxonomy" id="97028"/>
    <lineage>
        <taxon>Eukaryota</taxon>
        <taxon>Viridiplantae</taxon>
        <taxon>Streptophyta</taxon>
        <taxon>Embryophyta</taxon>
        <taxon>Tracheophyta</taxon>
        <taxon>Spermatophyta</taxon>
        <taxon>Magnoliopsida</taxon>
        <taxon>eudicotyledons</taxon>
        <taxon>Gunneridae</taxon>
        <taxon>Pentapetalae</taxon>
        <taxon>rosids</taxon>
        <taxon>fabids</taxon>
        <taxon>Fabales</taxon>
        <taxon>Fabaceae</taxon>
        <taxon>Papilionoideae</taxon>
        <taxon>50 kb inversion clade</taxon>
        <taxon>NPAAA clade</taxon>
        <taxon>Hologalegina</taxon>
        <taxon>IRL clade</taxon>
        <taxon>Trifolieae</taxon>
        <taxon>Trifolium</taxon>
    </lineage>
</organism>
<dbReference type="AlphaFoldDB" id="A0A392U4X7"/>
<evidence type="ECO:0000313" key="3">
    <source>
        <dbReference type="Proteomes" id="UP000265520"/>
    </source>
</evidence>
<evidence type="ECO:0000256" key="1">
    <source>
        <dbReference type="SAM" id="MobiDB-lite"/>
    </source>
</evidence>
<dbReference type="Proteomes" id="UP000265520">
    <property type="component" value="Unassembled WGS sequence"/>
</dbReference>
<dbReference type="EMBL" id="LXQA010720065">
    <property type="protein sequence ID" value="MCI67590.1"/>
    <property type="molecule type" value="Genomic_DNA"/>
</dbReference>
<feature type="region of interest" description="Disordered" evidence="1">
    <location>
        <begin position="1"/>
        <end position="20"/>
    </location>
</feature>